<dbReference type="AlphaFoldDB" id="A0A1G7LRJ8"/>
<keyword evidence="5" id="KW-0472">Membrane</keyword>
<evidence type="ECO:0000313" key="7">
    <source>
        <dbReference type="EMBL" id="SDF51974.1"/>
    </source>
</evidence>
<comment type="subcellular location">
    <subcellularLocation>
        <location evidence="1">Cell membrane</location>
    </subcellularLocation>
</comment>
<sequence length="334" mass="35579">MTGIRVQTVRPDDFAKVTSVVVVPARNEENFIAACLSGLFAQSGTAPAGIVLAVNNTSDDTADVALSLARRADWPMIVAEARYARGGVGRARRLGHAIALQAAPRAGILLSTDADCLPHPDWQAEMESALHDAPAVLGRIEVSEQELASFPSLFLLRQREESAFATLAMEFEQLMDPVGPGGIGLNTAGGANLGFQRGAYLSVGGYRSIPSGEDRDIIQRVRAAGLRPIRAETAVVCASMRTDGRAPGGMAEQIIARSAMADCSVDSALLPFDAMVSNHLGRPIATPRLTLSRARTDLPTLERCVETLRALPGVDARRRHLAGLLPDDPRKRSD</sequence>
<dbReference type="RefSeq" id="WP_089963818.1">
    <property type="nucleotide sequence ID" value="NZ_FNAV01000026.1"/>
</dbReference>
<evidence type="ECO:0000313" key="8">
    <source>
        <dbReference type="Proteomes" id="UP000198994"/>
    </source>
</evidence>
<dbReference type="PANTHER" id="PTHR43646">
    <property type="entry name" value="GLYCOSYLTRANSFERASE"/>
    <property type="match status" value="1"/>
</dbReference>
<dbReference type="Gene3D" id="3.90.550.10">
    <property type="entry name" value="Spore Coat Polysaccharide Biosynthesis Protein SpsA, Chain A"/>
    <property type="match status" value="1"/>
</dbReference>
<dbReference type="InterPro" id="IPR029044">
    <property type="entry name" value="Nucleotide-diphossugar_trans"/>
</dbReference>
<keyword evidence="8" id="KW-1185">Reference proteome</keyword>
<dbReference type="GO" id="GO:0016757">
    <property type="term" value="F:glycosyltransferase activity"/>
    <property type="evidence" value="ECO:0007669"/>
    <property type="project" value="UniProtKB-KW"/>
</dbReference>
<accession>A0A1G7LRJ8</accession>
<evidence type="ECO:0000256" key="3">
    <source>
        <dbReference type="ARBA" id="ARBA00022676"/>
    </source>
</evidence>
<dbReference type="GO" id="GO:0005886">
    <property type="term" value="C:plasma membrane"/>
    <property type="evidence" value="ECO:0007669"/>
    <property type="project" value="UniProtKB-SubCell"/>
</dbReference>
<dbReference type="STRING" id="282683.SAMN04488105_12622"/>
<proteinExistence type="predicted"/>
<dbReference type="OrthoDB" id="8416156at2"/>
<keyword evidence="2" id="KW-1003">Cell membrane</keyword>
<reference evidence="8" key="1">
    <citation type="submission" date="2016-10" db="EMBL/GenBank/DDBJ databases">
        <authorList>
            <person name="Varghese N."/>
            <person name="Submissions S."/>
        </authorList>
    </citation>
    <scope>NUCLEOTIDE SEQUENCE [LARGE SCALE GENOMIC DNA]</scope>
    <source>
        <strain evidence="8">DSM 10146</strain>
    </source>
</reference>
<dbReference type="Proteomes" id="UP000198994">
    <property type="component" value="Unassembled WGS sequence"/>
</dbReference>
<evidence type="ECO:0000256" key="4">
    <source>
        <dbReference type="ARBA" id="ARBA00022679"/>
    </source>
</evidence>
<evidence type="ECO:0000256" key="1">
    <source>
        <dbReference type="ARBA" id="ARBA00004236"/>
    </source>
</evidence>
<dbReference type="CDD" id="cd00761">
    <property type="entry name" value="Glyco_tranf_GTA_type"/>
    <property type="match status" value="1"/>
</dbReference>
<protein>
    <submittedName>
        <fullName evidence="7">Glycosyl transferase family 2</fullName>
    </submittedName>
</protein>
<keyword evidence="3" id="KW-0328">Glycosyltransferase</keyword>
<dbReference type="InterPro" id="IPR001173">
    <property type="entry name" value="Glyco_trans_2-like"/>
</dbReference>
<keyword evidence="4 7" id="KW-0808">Transferase</keyword>
<evidence type="ECO:0000256" key="5">
    <source>
        <dbReference type="ARBA" id="ARBA00023136"/>
    </source>
</evidence>
<gene>
    <name evidence="7" type="ORF">SAMN04488105_12622</name>
</gene>
<dbReference type="Pfam" id="PF00535">
    <property type="entry name" value="Glycos_transf_2"/>
    <property type="match status" value="1"/>
</dbReference>
<feature type="domain" description="Glycosyltransferase 2-like" evidence="6">
    <location>
        <begin position="21"/>
        <end position="151"/>
    </location>
</feature>
<name>A0A1G7LRJ8_9RHOB</name>
<dbReference type="PANTHER" id="PTHR43646:SF2">
    <property type="entry name" value="GLYCOSYLTRANSFERASE 2-LIKE DOMAIN-CONTAINING PROTEIN"/>
    <property type="match status" value="1"/>
</dbReference>
<evidence type="ECO:0000256" key="2">
    <source>
        <dbReference type="ARBA" id="ARBA00022475"/>
    </source>
</evidence>
<dbReference type="EMBL" id="FNAV01000026">
    <property type="protein sequence ID" value="SDF51974.1"/>
    <property type="molecule type" value="Genomic_DNA"/>
</dbReference>
<organism evidence="7 8">
    <name type="scientific">Salipiger thiooxidans</name>
    <dbReference type="NCBI Taxonomy" id="282683"/>
    <lineage>
        <taxon>Bacteria</taxon>
        <taxon>Pseudomonadati</taxon>
        <taxon>Pseudomonadota</taxon>
        <taxon>Alphaproteobacteria</taxon>
        <taxon>Rhodobacterales</taxon>
        <taxon>Roseobacteraceae</taxon>
        <taxon>Salipiger</taxon>
    </lineage>
</organism>
<dbReference type="SUPFAM" id="SSF53448">
    <property type="entry name" value="Nucleotide-diphospho-sugar transferases"/>
    <property type="match status" value="1"/>
</dbReference>
<evidence type="ECO:0000259" key="6">
    <source>
        <dbReference type="Pfam" id="PF00535"/>
    </source>
</evidence>